<dbReference type="Proteomes" id="UP000563853">
    <property type="component" value="Unassembled WGS sequence"/>
</dbReference>
<dbReference type="InterPro" id="IPR050194">
    <property type="entry name" value="Glycosyltransferase_grp1"/>
</dbReference>
<gene>
    <name evidence="2" type="ORF">HF863_07400</name>
</gene>
<evidence type="ECO:0000313" key="3">
    <source>
        <dbReference type="Proteomes" id="UP000563853"/>
    </source>
</evidence>
<protein>
    <submittedName>
        <fullName evidence="2">Glycosyltransferase family 4 protein</fullName>
    </submittedName>
</protein>
<dbReference type="EMBL" id="JABAFP010000028">
    <property type="protein sequence ID" value="NME42585.1"/>
    <property type="molecule type" value="Genomic_DNA"/>
</dbReference>
<accession>A0A848C4P4</accession>
<dbReference type="PANTHER" id="PTHR45947">
    <property type="entry name" value="SULFOQUINOVOSYL TRANSFERASE SQD2"/>
    <property type="match status" value="1"/>
</dbReference>
<organism evidence="2 3">
    <name type="scientific">Ligilactobacillus agilis</name>
    <dbReference type="NCBI Taxonomy" id="1601"/>
    <lineage>
        <taxon>Bacteria</taxon>
        <taxon>Bacillati</taxon>
        <taxon>Bacillota</taxon>
        <taxon>Bacilli</taxon>
        <taxon>Lactobacillales</taxon>
        <taxon>Lactobacillaceae</taxon>
        <taxon>Ligilactobacillus</taxon>
    </lineage>
</organism>
<dbReference type="Pfam" id="PF00534">
    <property type="entry name" value="Glycos_transf_1"/>
    <property type="match status" value="1"/>
</dbReference>
<dbReference type="GO" id="GO:0016757">
    <property type="term" value="F:glycosyltransferase activity"/>
    <property type="evidence" value="ECO:0007669"/>
    <property type="project" value="InterPro"/>
</dbReference>
<dbReference type="PANTHER" id="PTHR45947:SF3">
    <property type="entry name" value="SULFOQUINOVOSYL TRANSFERASE SQD2"/>
    <property type="match status" value="1"/>
</dbReference>
<sequence length="382" mass="43800">MNKKRMAFVDLSNFHDWPMGGMLEYELALLENLTNSFDIDIWGVSVNGKTPAPITINGRIYPINIFANVVTKGKFKIIPNFWKGLLLATKKKKIKKQYDYIYAHTASCLVGISMIEKSAKLIYHQHGLNFKKDKSMMALIQRPFYVLAQKSANIVFVVSDDDSVKKYAHNMQDKYRVKARYYPVKSPVHLDKFDRNKILTKIRNTSNINNFLYTGRLTAFKNAKFLLEVFNLYVKRKNSTAKFIIAGSGEEEEILRKKIQDYSLENNVTILGAVRHDEIYDLLEKAEVFMTASNGEGVSVSVAEAYAAGMPVLCFEVPGLEKQVIDGVTGKITKNRRVEEFYESLLYVSENYKELALNCVNESKNYDSYRISKFIEKCIIQD</sequence>
<proteinExistence type="predicted"/>
<reference evidence="2 3" key="1">
    <citation type="submission" date="2020-04" db="EMBL/GenBank/DDBJ databases">
        <authorList>
            <person name="Hitch T.C.A."/>
            <person name="Wylensek D."/>
            <person name="Clavel T."/>
        </authorList>
    </citation>
    <scope>NUCLEOTIDE SEQUENCE [LARGE SCALE GENOMIC DNA]</scope>
    <source>
        <strain evidence="2 3">WCA-389-WT-5H1</strain>
    </source>
</reference>
<feature type="domain" description="Glycosyl transferase family 1" evidence="1">
    <location>
        <begin position="201"/>
        <end position="364"/>
    </location>
</feature>
<dbReference type="InterPro" id="IPR001296">
    <property type="entry name" value="Glyco_trans_1"/>
</dbReference>
<dbReference type="RefSeq" id="WP_170091805.1">
    <property type="nucleotide sequence ID" value="NZ_JABAFP010000028.1"/>
</dbReference>
<dbReference type="AlphaFoldDB" id="A0A848C4P4"/>
<evidence type="ECO:0000259" key="1">
    <source>
        <dbReference type="Pfam" id="PF00534"/>
    </source>
</evidence>
<comment type="caution">
    <text evidence="2">The sequence shown here is derived from an EMBL/GenBank/DDBJ whole genome shotgun (WGS) entry which is preliminary data.</text>
</comment>
<dbReference type="SUPFAM" id="SSF53756">
    <property type="entry name" value="UDP-Glycosyltransferase/glycogen phosphorylase"/>
    <property type="match status" value="1"/>
</dbReference>
<keyword evidence="2" id="KW-0808">Transferase</keyword>
<name>A0A848C4P4_9LACO</name>
<evidence type="ECO:0000313" key="2">
    <source>
        <dbReference type="EMBL" id="NME42585.1"/>
    </source>
</evidence>
<dbReference type="Gene3D" id="3.40.50.2000">
    <property type="entry name" value="Glycogen Phosphorylase B"/>
    <property type="match status" value="2"/>
</dbReference>